<protein>
    <submittedName>
        <fullName evidence="9">Pyridine nucleotide-disulfide oxidoreductase-domain-containing protein</fullName>
    </submittedName>
</protein>
<evidence type="ECO:0000256" key="6">
    <source>
        <dbReference type="SAM" id="MobiDB-lite"/>
    </source>
</evidence>
<dbReference type="InterPro" id="IPR036188">
    <property type="entry name" value="FAD/NAD-bd_sf"/>
</dbReference>
<dbReference type="PANTHER" id="PTHR43706:SF17">
    <property type="entry name" value="NADH DEHYDROGENASE (EUROFUNG)"/>
    <property type="match status" value="1"/>
</dbReference>
<evidence type="ECO:0000259" key="8">
    <source>
        <dbReference type="Pfam" id="PF22366"/>
    </source>
</evidence>
<evidence type="ECO:0000313" key="10">
    <source>
        <dbReference type="Proteomes" id="UP001492380"/>
    </source>
</evidence>
<sequence>MSRQRTSGSSRFRGSAKKKLKLINFTGWGGYTAARRLDPKKYQVVVVSPRSYFVFTPLLASTSVGTLEFRTALEPVRSKQTDIKFFQGWADSVDFKRKKIAIEEAVDDPSQGMALTADRHENKTGEQRSLEKAEESKRGDLFDLSYDKLVMSVGCYSQTFNTPGVKENAYFLKDVGDARRIRNRILECFETAALPTTSDQMRKNLLNFAVVGGGPTGIEFSAELHDIIKEDLSNLYPELMPFYKITVYDVASKVLSMFDENLAKYAMNVFKRDGIDIKTSHHVEELRTGVPSNQTGIKDPRGCYTLKVRQEGEIGVGMVVWSTGLMMNPFVKKALSRFSDLPARRVDIQGSDKGVESWLVKKHPRSGAIITNNQLRMILEPETDEETKTRAVLKDVYAIGDCAMVEGTMYPATAQVAYQKGKWLASQLNKGDEALEKGKGFRWNNLGVMAYLGNWRAIMQSGAGGNISGRAAWFIWRGAYLTKAVSIRNKMLIPLYWFVNWAFGRDISRF</sequence>
<dbReference type="PRINTS" id="PR00368">
    <property type="entry name" value="FADPNR"/>
</dbReference>
<evidence type="ECO:0000259" key="7">
    <source>
        <dbReference type="Pfam" id="PF07992"/>
    </source>
</evidence>
<evidence type="ECO:0000256" key="1">
    <source>
        <dbReference type="ARBA" id="ARBA00005272"/>
    </source>
</evidence>
<keyword evidence="5" id="KW-0520">NAD</keyword>
<name>A0ABR1YF39_9PEZI</name>
<dbReference type="Proteomes" id="UP001492380">
    <property type="component" value="Unassembled WGS sequence"/>
</dbReference>
<keyword evidence="10" id="KW-1185">Reference proteome</keyword>
<feature type="region of interest" description="Disordered" evidence="6">
    <location>
        <begin position="111"/>
        <end position="136"/>
    </location>
</feature>
<dbReference type="Gene3D" id="3.50.50.100">
    <property type="match status" value="1"/>
</dbReference>
<evidence type="ECO:0000256" key="2">
    <source>
        <dbReference type="ARBA" id="ARBA00022630"/>
    </source>
</evidence>
<keyword evidence="3" id="KW-0274">FAD</keyword>
<organism evidence="9 10">
    <name type="scientific">Phyllosticta capitalensis</name>
    <dbReference type="NCBI Taxonomy" id="121624"/>
    <lineage>
        <taxon>Eukaryota</taxon>
        <taxon>Fungi</taxon>
        <taxon>Dikarya</taxon>
        <taxon>Ascomycota</taxon>
        <taxon>Pezizomycotina</taxon>
        <taxon>Dothideomycetes</taxon>
        <taxon>Dothideomycetes incertae sedis</taxon>
        <taxon>Botryosphaeriales</taxon>
        <taxon>Phyllostictaceae</taxon>
        <taxon>Phyllosticta</taxon>
    </lineage>
</organism>
<dbReference type="Pfam" id="PF22366">
    <property type="entry name" value="NDH2_C"/>
    <property type="match status" value="1"/>
</dbReference>
<dbReference type="PANTHER" id="PTHR43706">
    <property type="entry name" value="NADH DEHYDROGENASE"/>
    <property type="match status" value="1"/>
</dbReference>
<comment type="similarity">
    <text evidence="1">Belongs to the NADH dehydrogenase family.</text>
</comment>
<gene>
    <name evidence="9" type="ORF">HDK90DRAFT_504993</name>
</gene>
<dbReference type="InterPro" id="IPR023753">
    <property type="entry name" value="FAD/NAD-binding_dom"/>
</dbReference>
<evidence type="ECO:0000256" key="4">
    <source>
        <dbReference type="ARBA" id="ARBA00023002"/>
    </source>
</evidence>
<dbReference type="EMBL" id="JBBWRZ010000010">
    <property type="protein sequence ID" value="KAK8227419.1"/>
    <property type="molecule type" value="Genomic_DNA"/>
</dbReference>
<reference evidence="9 10" key="1">
    <citation type="submission" date="2024-04" db="EMBL/GenBank/DDBJ databases">
        <title>Phyllosticta paracitricarpa is synonymous to the EU quarantine fungus P. citricarpa based on phylogenomic analyses.</title>
        <authorList>
            <consortium name="Lawrence Berkeley National Laboratory"/>
            <person name="Van Ingen-Buijs V.A."/>
            <person name="Van Westerhoven A.C."/>
            <person name="Haridas S."/>
            <person name="Skiadas P."/>
            <person name="Martin F."/>
            <person name="Groenewald J.Z."/>
            <person name="Crous P.W."/>
            <person name="Seidl M.F."/>
        </authorList>
    </citation>
    <scope>NUCLEOTIDE SEQUENCE [LARGE SCALE GENOMIC DNA]</scope>
    <source>
        <strain evidence="9 10">CBS 123374</strain>
    </source>
</reference>
<accession>A0ABR1YF39</accession>
<evidence type="ECO:0000256" key="5">
    <source>
        <dbReference type="ARBA" id="ARBA00023027"/>
    </source>
</evidence>
<comment type="caution">
    <text evidence="9">The sequence shown here is derived from an EMBL/GenBank/DDBJ whole genome shotgun (WGS) entry which is preliminary data.</text>
</comment>
<proteinExistence type="inferred from homology"/>
<feature type="domain" description="External alternative NADH-ubiquinone oxidoreductase-like C-terminal" evidence="8">
    <location>
        <begin position="446"/>
        <end position="506"/>
    </location>
</feature>
<feature type="compositionally biased region" description="Basic and acidic residues" evidence="6">
    <location>
        <begin position="117"/>
        <end position="136"/>
    </location>
</feature>
<dbReference type="Pfam" id="PF07992">
    <property type="entry name" value="Pyr_redox_2"/>
    <property type="match status" value="1"/>
</dbReference>
<dbReference type="SUPFAM" id="SSF51905">
    <property type="entry name" value="FAD/NAD(P)-binding domain"/>
    <property type="match status" value="2"/>
</dbReference>
<feature type="domain" description="FAD/NAD(P)-binding" evidence="7">
    <location>
        <begin position="27"/>
        <end position="329"/>
    </location>
</feature>
<dbReference type="InterPro" id="IPR045024">
    <property type="entry name" value="NDH-2"/>
</dbReference>
<evidence type="ECO:0000256" key="3">
    <source>
        <dbReference type="ARBA" id="ARBA00022827"/>
    </source>
</evidence>
<keyword evidence="4" id="KW-0560">Oxidoreductase</keyword>
<evidence type="ECO:0000313" key="9">
    <source>
        <dbReference type="EMBL" id="KAK8227419.1"/>
    </source>
</evidence>
<keyword evidence="2" id="KW-0285">Flavoprotein</keyword>
<dbReference type="InterPro" id="IPR054585">
    <property type="entry name" value="NDH2-like_C"/>
</dbReference>